<dbReference type="Proteomes" id="UP000472264">
    <property type="component" value="Chromosome 12"/>
</dbReference>
<dbReference type="Ensembl" id="ENSENLT00000018534.1">
    <property type="protein sequence ID" value="ENSENLP00000017880.1"/>
    <property type="gene ID" value="ENSENLG00000008142.1"/>
</dbReference>
<reference evidence="3" key="1">
    <citation type="submission" date="2021-04" db="EMBL/GenBank/DDBJ databases">
        <authorList>
            <consortium name="Wellcome Sanger Institute Data Sharing"/>
        </authorList>
    </citation>
    <scope>NUCLEOTIDE SEQUENCE [LARGE SCALE GENOMIC DNA]</scope>
</reference>
<dbReference type="SUPFAM" id="SSF56436">
    <property type="entry name" value="C-type lectin-like"/>
    <property type="match status" value="1"/>
</dbReference>
<dbReference type="InterPro" id="IPR001304">
    <property type="entry name" value="C-type_lectin-like"/>
</dbReference>
<evidence type="ECO:0000313" key="4">
    <source>
        <dbReference type="Proteomes" id="UP000472264"/>
    </source>
</evidence>
<dbReference type="CDD" id="cd00037">
    <property type="entry name" value="CLECT"/>
    <property type="match status" value="1"/>
</dbReference>
<dbReference type="SMART" id="SM00034">
    <property type="entry name" value="CLECT"/>
    <property type="match status" value="1"/>
</dbReference>
<dbReference type="Pfam" id="PF00059">
    <property type="entry name" value="Lectin_C"/>
    <property type="match status" value="1"/>
</dbReference>
<keyword evidence="1" id="KW-1015">Disulfide bond</keyword>
<evidence type="ECO:0000256" key="1">
    <source>
        <dbReference type="ARBA" id="ARBA00023157"/>
    </source>
</evidence>
<dbReference type="InterPro" id="IPR050111">
    <property type="entry name" value="C-type_lectin/snaclec_domain"/>
</dbReference>
<accession>A0A665UEP5</accession>
<dbReference type="Gene3D" id="3.10.100.10">
    <property type="entry name" value="Mannose-Binding Protein A, subunit A"/>
    <property type="match status" value="1"/>
</dbReference>
<sequence>MISFVFRCSYEQSHFTVALAGKSVGMELVAQRNTPSFVRNPDPTSPRPQTPQPLLQHRDVLTAGQLCLTSDTVTRYAVDSTDKTRVPKGDQFSTLHLTKSWGKANEDCVARGANLVSIHSQEEEEFLSTYTKGSSKWIGLKHNPTEGGYSWSDGTPLSHTNWGSGEPNNHDNREECVEMVSSTNGTISWWNDLNCDAHQDWICMIAKGKNPVIPPVPPSPVPGEMSTSILVLKF</sequence>
<evidence type="ECO:0000259" key="2">
    <source>
        <dbReference type="PROSITE" id="PS50041"/>
    </source>
</evidence>
<name>A0A665UEP5_ECHNA</name>
<dbReference type="PROSITE" id="PS00615">
    <property type="entry name" value="C_TYPE_LECTIN_1"/>
    <property type="match status" value="1"/>
</dbReference>
<dbReference type="InterPro" id="IPR016186">
    <property type="entry name" value="C-type_lectin-like/link_sf"/>
</dbReference>
<evidence type="ECO:0000313" key="3">
    <source>
        <dbReference type="Ensembl" id="ENSENLP00000017880.1"/>
    </source>
</evidence>
<reference evidence="3" key="2">
    <citation type="submission" date="2025-08" db="UniProtKB">
        <authorList>
            <consortium name="Ensembl"/>
        </authorList>
    </citation>
    <scope>IDENTIFICATION</scope>
</reference>
<dbReference type="AlphaFoldDB" id="A0A665UEP5"/>
<protein>
    <recommendedName>
        <fullName evidence="2">C-type lectin domain-containing protein</fullName>
    </recommendedName>
</protein>
<dbReference type="PROSITE" id="PS50041">
    <property type="entry name" value="C_TYPE_LECTIN_2"/>
    <property type="match status" value="1"/>
</dbReference>
<dbReference type="InterPro" id="IPR016187">
    <property type="entry name" value="CTDL_fold"/>
</dbReference>
<organism evidence="3 4">
    <name type="scientific">Echeneis naucrates</name>
    <name type="common">Live sharksucker</name>
    <dbReference type="NCBI Taxonomy" id="173247"/>
    <lineage>
        <taxon>Eukaryota</taxon>
        <taxon>Metazoa</taxon>
        <taxon>Chordata</taxon>
        <taxon>Craniata</taxon>
        <taxon>Vertebrata</taxon>
        <taxon>Euteleostomi</taxon>
        <taxon>Actinopterygii</taxon>
        <taxon>Neopterygii</taxon>
        <taxon>Teleostei</taxon>
        <taxon>Neoteleostei</taxon>
        <taxon>Acanthomorphata</taxon>
        <taxon>Carangaria</taxon>
        <taxon>Carangiformes</taxon>
        <taxon>Echeneidae</taxon>
        <taxon>Echeneis</taxon>
    </lineage>
</organism>
<dbReference type="PANTHER" id="PTHR22803">
    <property type="entry name" value="MANNOSE, PHOSPHOLIPASE, LECTIN RECEPTOR RELATED"/>
    <property type="match status" value="1"/>
</dbReference>
<keyword evidence="4" id="KW-1185">Reference proteome</keyword>
<proteinExistence type="predicted"/>
<feature type="domain" description="C-type lectin" evidence="2">
    <location>
        <begin position="92"/>
        <end position="204"/>
    </location>
</feature>
<dbReference type="InterPro" id="IPR018378">
    <property type="entry name" value="C-type_lectin_CS"/>
</dbReference>
<reference evidence="3" key="3">
    <citation type="submission" date="2025-09" db="UniProtKB">
        <authorList>
            <consortium name="Ensembl"/>
        </authorList>
    </citation>
    <scope>IDENTIFICATION</scope>
</reference>